<feature type="domain" description="Reelin" evidence="15">
    <location>
        <begin position="15"/>
        <end position="181"/>
    </location>
</feature>
<dbReference type="GO" id="GO:0099072">
    <property type="term" value="P:regulation of postsynaptic membrane neurotransmitter receptor levels"/>
    <property type="evidence" value="ECO:0007669"/>
    <property type="project" value="TreeGrafter"/>
</dbReference>
<keyword evidence="10" id="KW-0325">Glycoprotein</keyword>
<dbReference type="GO" id="GO:1900449">
    <property type="term" value="P:regulation of glutamate receptor signaling pathway"/>
    <property type="evidence" value="ECO:0007669"/>
    <property type="project" value="InterPro"/>
</dbReference>
<evidence type="ECO:0000256" key="1">
    <source>
        <dbReference type="ARBA" id="ARBA00001970"/>
    </source>
</evidence>
<keyword evidence="17" id="KW-1185">Reference proteome</keyword>
<dbReference type="Gene3D" id="2.60.40.4060">
    <property type="entry name" value="Reeler domain"/>
    <property type="match status" value="1"/>
</dbReference>
<comment type="caution">
    <text evidence="16">The sequence shown here is derived from an EMBL/GenBank/DDBJ whole genome shotgun (WGS) entry which is preliminary data.</text>
</comment>
<evidence type="ECO:0000256" key="10">
    <source>
        <dbReference type="ARBA" id="ARBA00023180"/>
    </source>
</evidence>
<accession>A0AAD9PW30</accession>
<dbReference type="GO" id="GO:0016020">
    <property type="term" value="C:membrane"/>
    <property type="evidence" value="ECO:0007669"/>
    <property type="project" value="UniProtKB-SubCell"/>
</dbReference>
<dbReference type="EMBL" id="JARQWQ010000114">
    <property type="protein sequence ID" value="KAK2550167.1"/>
    <property type="molecule type" value="Genomic_DNA"/>
</dbReference>
<dbReference type="InterPro" id="IPR042789">
    <property type="entry name" value="FRRS1L"/>
</dbReference>
<evidence type="ECO:0000256" key="11">
    <source>
        <dbReference type="SAM" id="Phobius"/>
    </source>
</evidence>
<dbReference type="CDD" id="cd09628">
    <property type="entry name" value="DOMON_SDR_2_like"/>
    <property type="match status" value="2"/>
</dbReference>
<dbReference type="PANTHER" id="PTHR46902:SF1">
    <property type="entry name" value="DOMON DOMAIN-CONTAINING PROTEIN FRRS1L"/>
    <property type="match status" value="1"/>
</dbReference>
<keyword evidence="7 11" id="KW-1133">Transmembrane helix</keyword>
<dbReference type="CDD" id="cd08760">
    <property type="entry name" value="Cyt_b561_FRRS1_like"/>
    <property type="match status" value="1"/>
</dbReference>
<keyword evidence="5 11" id="KW-0812">Transmembrane</keyword>
<evidence type="ECO:0000256" key="12">
    <source>
        <dbReference type="SAM" id="SignalP"/>
    </source>
</evidence>
<dbReference type="PROSITE" id="PS50939">
    <property type="entry name" value="CYTOCHROME_B561"/>
    <property type="match status" value="1"/>
</dbReference>
<feature type="chain" id="PRO_5042186201" evidence="12">
    <location>
        <begin position="21"/>
        <end position="645"/>
    </location>
</feature>
<evidence type="ECO:0000259" key="15">
    <source>
        <dbReference type="PROSITE" id="PS51019"/>
    </source>
</evidence>
<dbReference type="PROSITE" id="PS50836">
    <property type="entry name" value="DOMON"/>
    <property type="match status" value="1"/>
</dbReference>
<feature type="domain" description="Cytochrome b561" evidence="14">
    <location>
        <begin position="507"/>
        <end position="645"/>
    </location>
</feature>
<feature type="transmembrane region" description="Helical" evidence="11">
    <location>
        <begin position="585"/>
        <end position="603"/>
    </location>
</feature>
<sequence length="645" mass="71874">MGSFRQIALIALLEVSNILGFSYGPPLSTCEYMLPHHHSSKAQTGVSPYNIIVSNNSYSPGDNLTVSIYGTKNFTGFMLQAQSIHGSVAWPLGIFMDIGDEAENIQCSGGEPENTVSQNNPKKIKWSSRQFTWRAPAKGAGDIHFIGTIVESYHTYWVKVTSPVVTGPPAENVTRGSTGESFQIEKTGCGDTKGCYSLPKNCTGSADCNYVFTYQVSAGKIVMEMSAKERYVSVAFNDQKLMDKMDSIMCATMATNLVELRHYDSREHFMIRNTLLGNTDISLEKIAYEDGTTKCRVIRKLNSSTPFFRDLTKKWYLLFAHGKTSPSGSGQYHRKNYSNTAEMIDLSVPATLVDEQSQVKDTITKEGCGKTKSCYSEPADCKASSDCSYLVTIKPLAKGKELEFELSAKAEWVSIGFDKDKQMPDSDAIICAEDHERVSADHYVADQGYGVPTKTSEPSSLVTLFGESSGGIVSCRFKRDLVDSKMANLDSMWFLVYTWGPMRGRVIGKHTSHPKTSKDMVRITEITSLDAEAVSSKKVQAHGSLMVIAWIGFASVGIFMARYMKGAFDEKKLLGTKIWFTFHRSLSFLTVLFTLVSMIVMFYDGRWSAVRFPFLFLMLFMHGIFNSIILWLSQLVQMVKWTRSC</sequence>
<organism evidence="16 17">
    <name type="scientific">Acropora cervicornis</name>
    <name type="common">Staghorn coral</name>
    <dbReference type="NCBI Taxonomy" id="6130"/>
    <lineage>
        <taxon>Eukaryota</taxon>
        <taxon>Metazoa</taxon>
        <taxon>Cnidaria</taxon>
        <taxon>Anthozoa</taxon>
        <taxon>Hexacorallia</taxon>
        <taxon>Scleractinia</taxon>
        <taxon>Astrocoeniina</taxon>
        <taxon>Acroporidae</taxon>
        <taxon>Acropora</taxon>
    </lineage>
</organism>
<feature type="signal peptide" evidence="12">
    <location>
        <begin position="1"/>
        <end position="20"/>
    </location>
</feature>
<evidence type="ECO:0000259" key="13">
    <source>
        <dbReference type="PROSITE" id="PS50836"/>
    </source>
</evidence>
<dbReference type="Proteomes" id="UP001249851">
    <property type="component" value="Unassembled WGS sequence"/>
</dbReference>
<dbReference type="PROSITE" id="PS51019">
    <property type="entry name" value="REELIN"/>
    <property type="match status" value="1"/>
</dbReference>
<dbReference type="InterPro" id="IPR005018">
    <property type="entry name" value="DOMON_domain"/>
</dbReference>
<feature type="transmembrane region" description="Helical" evidence="11">
    <location>
        <begin position="609"/>
        <end position="633"/>
    </location>
</feature>
<evidence type="ECO:0000256" key="5">
    <source>
        <dbReference type="ARBA" id="ARBA00022692"/>
    </source>
</evidence>
<dbReference type="InterPro" id="IPR042307">
    <property type="entry name" value="Reeler_sf"/>
</dbReference>
<keyword evidence="4" id="KW-0813">Transport</keyword>
<evidence type="ECO:0000256" key="3">
    <source>
        <dbReference type="ARBA" id="ARBA00009195"/>
    </source>
</evidence>
<feature type="transmembrane region" description="Helical" evidence="11">
    <location>
        <begin position="545"/>
        <end position="564"/>
    </location>
</feature>
<evidence type="ECO:0000259" key="14">
    <source>
        <dbReference type="PROSITE" id="PS50939"/>
    </source>
</evidence>
<comment type="subcellular location">
    <subcellularLocation>
        <location evidence="2">Membrane</location>
        <topology evidence="2">Multi-pass membrane protein</topology>
    </subcellularLocation>
</comment>
<evidence type="ECO:0000256" key="2">
    <source>
        <dbReference type="ARBA" id="ARBA00004141"/>
    </source>
</evidence>
<proteinExistence type="inferred from homology"/>
<evidence type="ECO:0000256" key="7">
    <source>
        <dbReference type="ARBA" id="ARBA00022989"/>
    </source>
</evidence>
<evidence type="ECO:0000256" key="9">
    <source>
        <dbReference type="ARBA" id="ARBA00023136"/>
    </source>
</evidence>
<dbReference type="InterPro" id="IPR002861">
    <property type="entry name" value="Reeler_dom"/>
</dbReference>
<dbReference type="Pfam" id="PF03351">
    <property type="entry name" value="DOMON"/>
    <property type="match status" value="2"/>
</dbReference>
<protein>
    <submittedName>
        <fullName evidence="16">Ferric-chelate reductase 1</fullName>
    </submittedName>
</protein>
<comment type="similarity">
    <text evidence="3">Belongs to the FRRS1 family.</text>
</comment>
<keyword evidence="8" id="KW-0408">Iron</keyword>
<dbReference type="CDD" id="cd08544">
    <property type="entry name" value="Reeler"/>
    <property type="match status" value="1"/>
</dbReference>
<evidence type="ECO:0000256" key="8">
    <source>
        <dbReference type="ARBA" id="ARBA00023004"/>
    </source>
</evidence>
<dbReference type="SMART" id="SM00664">
    <property type="entry name" value="DoH"/>
    <property type="match status" value="2"/>
</dbReference>
<dbReference type="InterPro" id="IPR006593">
    <property type="entry name" value="Cyt_b561/ferric_Rdtase_TM"/>
</dbReference>
<dbReference type="Pfam" id="PF02014">
    <property type="entry name" value="Reeler"/>
    <property type="match status" value="1"/>
</dbReference>
<name>A0AAD9PW30_ACRCE</name>
<reference evidence="16" key="2">
    <citation type="journal article" date="2023" name="Science">
        <title>Genomic signatures of disease resistance in endangered staghorn corals.</title>
        <authorList>
            <person name="Vollmer S.V."/>
            <person name="Selwyn J.D."/>
            <person name="Despard B.A."/>
            <person name="Roesel C.L."/>
        </authorList>
    </citation>
    <scope>NUCLEOTIDE SEQUENCE</scope>
    <source>
        <strain evidence="16">K2</strain>
    </source>
</reference>
<keyword evidence="6" id="KW-0249">Electron transport</keyword>
<evidence type="ECO:0000256" key="6">
    <source>
        <dbReference type="ARBA" id="ARBA00022982"/>
    </source>
</evidence>
<evidence type="ECO:0000256" key="4">
    <source>
        <dbReference type="ARBA" id="ARBA00022448"/>
    </source>
</evidence>
<evidence type="ECO:0000313" key="17">
    <source>
        <dbReference type="Proteomes" id="UP001249851"/>
    </source>
</evidence>
<dbReference type="AlphaFoldDB" id="A0AAD9PW30"/>
<reference evidence="16" key="1">
    <citation type="journal article" date="2023" name="G3 (Bethesda)">
        <title>Whole genome assembly and annotation of the endangered Caribbean coral Acropora cervicornis.</title>
        <authorList>
            <person name="Selwyn J.D."/>
            <person name="Vollmer S.V."/>
        </authorList>
    </citation>
    <scope>NUCLEOTIDE SEQUENCE</scope>
    <source>
        <strain evidence="16">K2</strain>
    </source>
</reference>
<keyword evidence="12" id="KW-0732">Signal</keyword>
<feature type="domain" description="DOMON" evidence="13">
    <location>
        <begin position="387"/>
        <end position="500"/>
    </location>
</feature>
<dbReference type="Gene3D" id="1.20.120.1770">
    <property type="match status" value="1"/>
</dbReference>
<dbReference type="PANTHER" id="PTHR46902">
    <property type="entry name" value="DOMON DOMAIN-CONTAINING PROTEIN FRRS1L"/>
    <property type="match status" value="1"/>
</dbReference>
<comment type="cofactor">
    <cofactor evidence="1">
        <name>heme b</name>
        <dbReference type="ChEBI" id="CHEBI:60344"/>
    </cofactor>
</comment>
<gene>
    <name evidence="16" type="ORF">P5673_029202</name>
</gene>
<keyword evidence="9 11" id="KW-0472">Membrane</keyword>
<evidence type="ECO:0000313" key="16">
    <source>
        <dbReference type="EMBL" id="KAK2550167.1"/>
    </source>
</evidence>